<evidence type="ECO:0000256" key="1">
    <source>
        <dbReference type="SAM" id="MobiDB-lite"/>
    </source>
</evidence>
<reference evidence="2 3" key="1">
    <citation type="journal article" date="2019" name="Appl. Microbiol. Biotechnol.">
        <title>Genome sequence of Isaria javanica and comparative genome analysis insights into family S53 peptidase evolution in fungal entomopathogens.</title>
        <authorList>
            <person name="Lin R."/>
            <person name="Zhang X."/>
            <person name="Xin B."/>
            <person name="Zou M."/>
            <person name="Gao Y."/>
            <person name="Qin F."/>
            <person name="Hu Q."/>
            <person name="Xie B."/>
            <person name="Cheng X."/>
        </authorList>
    </citation>
    <scope>NUCLEOTIDE SEQUENCE [LARGE SCALE GENOMIC DNA]</scope>
    <source>
        <strain evidence="2 3">IJ1G</strain>
    </source>
</reference>
<feature type="compositionally biased region" description="Polar residues" evidence="1">
    <location>
        <begin position="16"/>
        <end position="25"/>
    </location>
</feature>
<organism evidence="2 3">
    <name type="scientific">Cordyceps javanica</name>
    <dbReference type="NCBI Taxonomy" id="43265"/>
    <lineage>
        <taxon>Eukaryota</taxon>
        <taxon>Fungi</taxon>
        <taxon>Dikarya</taxon>
        <taxon>Ascomycota</taxon>
        <taxon>Pezizomycotina</taxon>
        <taxon>Sordariomycetes</taxon>
        <taxon>Hypocreomycetidae</taxon>
        <taxon>Hypocreales</taxon>
        <taxon>Cordycipitaceae</taxon>
        <taxon>Cordyceps</taxon>
    </lineage>
</organism>
<evidence type="ECO:0000313" key="3">
    <source>
        <dbReference type="Proteomes" id="UP000315783"/>
    </source>
</evidence>
<protein>
    <submittedName>
        <fullName evidence="2">Uncharacterized protein</fullName>
    </submittedName>
</protein>
<dbReference type="EMBL" id="SPUK01000001">
    <property type="protein sequence ID" value="TQW00780.1"/>
    <property type="molecule type" value="Genomic_DNA"/>
</dbReference>
<keyword evidence="3" id="KW-1185">Reference proteome</keyword>
<proteinExistence type="predicted"/>
<accession>A0A545VGM1</accession>
<feature type="region of interest" description="Disordered" evidence="1">
    <location>
        <begin position="1"/>
        <end position="25"/>
    </location>
</feature>
<comment type="caution">
    <text evidence="2">The sequence shown here is derived from an EMBL/GenBank/DDBJ whole genome shotgun (WGS) entry which is preliminary data.</text>
</comment>
<dbReference type="Proteomes" id="UP000315783">
    <property type="component" value="Unassembled WGS sequence"/>
</dbReference>
<sequence length="85" mass="9441">MMVRTKVERMKHRSYASGQGKWSQGSSNVHMRAALKFTASSKSSRRSAYRGTFLRVHSSLTHLSCIRLYEPGEVGANPKKKGGQG</sequence>
<dbReference type="AlphaFoldDB" id="A0A545VGM1"/>
<name>A0A545VGM1_9HYPO</name>
<gene>
    <name evidence="2" type="ORF">IF1G_00711</name>
</gene>
<evidence type="ECO:0000313" key="2">
    <source>
        <dbReference type="EMBL" id="TQW00780.1"/>
    </source>
</evidence>